<accession>A0A162CQE9</accession>
<feature type="signal peptide" evidence="3">
    <location>
        <begin position="1"/>
        <end position="22"/>
    </location>
</feature>
<keyword evidence="3" id="KW-0732">Signal</keyword>
<comment type="caution">
    <text evidence="5">The sequence shown here is derived from an EMBL/GenBank/DDBJ whole genome shotgun (WGS) entry which is preliminary data.</text>
</comment>
<evidence type="ECO:0000256" key="1">
    <source>
        <dbReference type="ARBA" id="ARBA00004370"/>
    </source>
</evidence>
<proteinExistence type="predicted"/>
<dbReference type="PANTHER" id="PTHR34597">
    <property type="entry name" value="SLR1661 PROTEIN"/>
    <property type="match status" value="1"/>
</dbReference>
<dbReference type="EMBL" id="LQRT01000013">
    <property type="protein sequence ID" value="KZS40634.1"/>
    <property type="molecule type" value="Genomic_DNA"/>
</dbReference>
<evidence type="ECO:0000313" key="6">
    <source>
        <dbReference type="Proteomes" id="UP000076715"/>
    </source>
</evidence>
<dbReference type="InterPro" id="IPR051544">
    <property type="entry name" value="TPS_OM_transporter"/>
</dbReference>
<comment type="subcellular location">
    <subcellularLocation>
        <location evidence="1">Membrane</location>
    </subcellularLocation>
</comment>
<dbReference type="GO" id="GO:0098046">
    <property type="term" value="C:type V protein secretion system complex"/>
    <property type="evidence" value="ECO:0007669"/>
    <property type="project" value="TreeGrafter"/>
</dbReference>
<dbReference type="InterPro" id="IPR000184">
    <property type="entry name" value="Bac_surfAg_D15"/>
</dbReference>
<evidence type="ECO:0000313" key="5">
    <source>
        <dbReference type="EMBL" id="KZS40634.1"/>
    </source>
</evidence>
<dbReference type="PANTHER" id="PTHR34597:SF3">
    <property type="entry name" value="OUTER MEMBRANE TRANSPORTER CDIB"/>
    <property type="match status" value="1"/>
</dbReference>
<organism evidence="5 6">
    <name type="scientific">Aquimarina aggregata</name>
    <dbReference type="NCBI Taxonomy" id="1642818"/>
    <lineage>
        <taxon>Bacteria</taxon>
        <taxon>Pseudomonadati</taxon>
        <taxon>Bacteroidota</taxon>
        <taxon>Flavobacteriia</taxon>
        <taxon>Flavobacteriales</taxon>
        <taxon>Flavobacteriaceae</taxon>
        <taxon>Aquimarina</taxon>
    </lineage>
</organism>
<gene>
    <name evidence="5" type="ORF">AWE51_06705</name>
</gene>
<dbReference type="STRING" id="1642818.AWE51_06705"/>
<keyword evidence="2" id="KW-0472">Membrane</keyword>
<evidence type="ECO:0000256" key="2">
    <source>
        <dbReference type="ARBA" id="ARBA00023136"/>
    </source>
</evidence>
<dbReference type="GO" id="GO:0008320">
    <property type="term" value="F:protein transmembrane transporter activity"/>
    <property type="evidence" value="ECO:0007669"/>
    <property type="project" value="TreeGrafter"/>
</dbReference>
<dbReference type="GO" id="GO:0019867">
    <property type="term" value="C:outer membrane"/>
    <property type="evidence" value="ECO:0007669"/>
    <property type="project" value="InterPro"/>
</dbReference>
<protein>
    <recommendedName>
        <fullName evidence="4">Bacterial surface antigen (D15) domain-containing protein</fullName>
    </recommendedName>
</protein>
<feature type="domain" description="Bacterial surface antigen (D15)" evidence="4">
    <location>
        <begin position="133"/>
        <end position="372"/>
    </location>
</feature>
<sequence length="372" mass="42155">MKKQISTYTVALLLLFFNGVRSQSKETVFKTDTIASTKSIQFIGVPIAFYTPETEFGFGGGGQFFLLNKKNIYNDRLSNILFSGIYTLNEQFLFEVKPEIYLGKGDYFINIDYTWEIYPNLFWGIGNSTPDRNEEVYNMTSHKLKIGYLRRLPPNLNFGFEYVFENHDVTEVEEGGILESGTILGSDRAIISGLGVTFNLDTRDDLGSPLSGRYYKLNAQFSSELLGATHGYNKFFLDLRAYESLTKTSILAMQVYSENTFGGAPFQGLAKFGGSYSARGYFYGRFTDRHMYIIQTEYRWRFKPRWTMAAFGLVGEVASAPENFFSISNIKPSAGAGIRFKLLKNKSTWLRLDTGFGENGNSGFYFGINEAF</sequence>
<dbReference type="AlphaFoldDB" id="A0A162CQE9"/>
<dbReference type="GO" id="GO:0046819">
    <property type="term" value="P:protein secretion by the type V secretion system"/>
    <property type="evidence" value="ECO:0007669"/>
    <property type="project" value="TreeGrafter"/>
</dbReference>
<evidence type="ECO:0000256" key="3">
    <source>
        <dbReference type="SAM" id="SignalP"/>
    </source>
</evidence>
<dbReference type="RefSeq" id="WP_066314306.1">
    <property type="nucleotide sequence ID" value="NZ_LQRT01000013.1"/>
</dbReference>
<dbReference type="OrthoDB" id="9771071at2"/>
<name>A0A162CQE9_9FLAO</name>
<keyword evidence="6" id="KW-1185">Reference proteome</keyword>
<reference evidence="5 6" key="1">
    <citation type="submission" date="2016-01" db="EMBL/GenBank/DDBJ databases">
        <title>The draft genome sequence of Aquimarina sp. RZW4-3-2.</title>
        <authorList>
            <person name="Wang Y."/>
        </authorList>
    </citation>
    <scope>NUCLEOTIDE SEQUENCE [LARGE SCALE GENOMIC DNA]</scope>
    <source>
        <strain evidence="5 6">RZW4-3-2</strain>
    </source>
</reference>
<dbReference type="Pfam" id="PF01103">
    <property type="entry name" value="Omp85"/>
    <property type="match status" value="1"/>
</dbReference>
<evidence type="ECO:0000259" key="4">
    <source>
        <dbReference type="Pfam" id="PF01103"/>
    </source>
</evidence>
<dbReference type="Gene3D" id="2.40.160.50">
    <property type="entry name" value="membrane protein fhac: a member of the omp85/tpsb transporter family"/>
    <property type="match status" value="1"/>
</dbReference>
<dbReference type="Proteomes" id="UP000076715">
    <property type="component" value="Unassembled WGS sequence"/>
</dbReference>
<feature type="chain" id="PRO_5007833572" description="Bacterial surface antigen (D15) domain-containing protein" evidence="3">
    <location>
        <begin position="23"/>
        <end position="372"/>
    </location>
</feature>